<dbReference type="OrthoDB" id="5867571at2759"/>
<sequence>MSTDFLPIKRESDVKHSPTSSFPAAKGAASTTSKCAGENEASATSMSSGLSLMNGGASSSNRNEDTIPPSTKRMKVEAMAEYGHDWSKLKFPRDRPPDDIPVYDYTKVKRENFDLNSAQVEIESQISSDSLSNRTSAIDEWEDVLKSVNADSAIPEGYKMAFRKVLLDEYFWKTSCFRILVSVIIGLSLSIDIL</sequence>
<feature type="compositionally biased region" description="Low complexity" evidence="1">
    <location>
        <begin position="45"/>
        <end position="61"/>
    </location>
</feature>
<accession>A0A2G9U185</accession>
<evidence type="ECO:0000313" key="3">
    <source>
        <dbReference type="Proteomes" id="UP000230423"/>
    </source>
</evidence>
<reference evidence="2 3" key="1">
    <citation type="submission" date="2015-09" db="EMBL/GenBank/DDBJ databases">
        <title>Draft genome of the parasitic nematode Teladorsagia circumcincta isolate WARC Sus (inbred).</title>
        <authorList>
            <person name="Mitreva M."/>
        </authorList>
    </citation>
    <scope>NUCLEOTIDE SEQUENCE [LARGE SCALE GENOMIC DNA]</scope>
    <source>
        <strain evidence="2 3">S</strain>
    </source>
</reference>
<feature type="compositionally biased region" description="Basic and acidic residues" evidence="1">
    <location>
        <begin position="7"/>
        <end position="16"/>
    </location>
</feature>
<keyword evidence="3" id="KW-1185">Reference proteome</keyword>
<dbReference type="EMBL" id="KZ350381">
    <property type="protein sequence ID" value="PIO63938.1"/>
    <property type="molecule type" value="Genomic_DNA"/>
</dbReference>
<evidence type="ECO:0000313" key="2">
    <source>
        <dbReference type="EMBL" id="PIO63938.1"/>
    </source>
</evidence>
<gene>
    <name evidence="2" type="ORF">TELCIR_14450</name>
</gene>
<evidence type="ECO:0000256" key="1">
    <source>
        <dbReference type="SAM" id="MobiDB-lite"/>
    </source>
</evidence>
<proteinExistence type="predicted"/>
<dbReference type="Proteomes" id="UP000230423">
    <property type="component" value="Unassembled WGS sequence"/>
</dbReference>
<feature type="region of interest" description="Disordered" evidence="1">
    <location>
        <begin position="1"/>
        <end position="69"/>
    </location>
</feature>
<dbReference type="AlphaFoldDB" id="A0A2G9U185"/>
<name>A0A2G9U185_TELCI</name>
<organism evidence="2 3">
    <name type="scientific">Teladorsagia circumcincta</name>
    <name type="common">Brown stomach worm</name>
    <name type="synonym">Ostertagia circumcincta</name>
    <dbReference type="NCBI Taxonomy" id="45464"/>
    <lineage>
        <taxon>Eukaryota</taxon>
        <taxon>Metazoa</taxon>
        <taxon>Ecdysozoa</taxon>
        <taxon>Nematoda</taxon>
        <taxon>Chromadorea</taxon>
        <taxon>Rhabditida</taxon>
        <taxon>Rhabditina</taxon>
        <taxon>Rhabditomorpha</taxon>
        <taxon>Strongyloidea</taxon>
        <taxon>Trichostrongylidae</taxon>
        <taxon>Teladorsagia</taxon>
    </lineage>
</organism>
<protein>
    <submittedName>
        <fullName evidence="2">Uncharacterized protein</fullName>
    </submittedName>
</protein>